<dbReference type="PANTHER" id="PTHR21666">
    <property type="entry name" value="PEPTIDASE-RELATED"/>
    <property type="match status" value="1"/>
</dbReference>
<reference evidence="4" key="1">
    <citation type="journal article" date="2019" name="Int. J. Syst. Evol. Microbiol.">
        <title>The Global Catalogue of Microorganisms (GCM) 10K type strain sequencing project: providing services to taxonomists for standard genome sequencing and annotation.</title>
        <authorList>
            <consortium name="The Broad Institute Genomics Platform"/>
            <consortium name="The Broad Institute Genome Sequencing Center for Infectious Disease"/>
            <person name="Wu L."/>
            <person name="Ma J."/>
        </authorList>
    </citation>
    <scope>NUCLEOTIDE SEQUENCE [LARGE SCALE GENOMIC DNA]</scope>
    <source>
        <strain evidence="4">JCM 17017</strain>
    </source>
</reference>
<evidence type="ECO:0000256" key="1">
    <source>
        <dbReference type="SAM" id="MobiDB-lite"/>
    </source>
</evidence>
<organism evidence="3 4">
    <name type="scientific">Amycolatopsis tucumanensis</name>
    <dbReference type="NCBI Taxonomy" id="401106"/>
    <lineage>
        <taxon>Bacteria</taxon>
        <taxon>Bacillati</taxon>
        <taxon>Actinomycetota</taxon>
        <taxon>Actinomycetes</taxon>
        <taxon>Pseudonocardiales</taxon>
        <taxon>Pseudonocardiaceae</taxon>
        <taxon>Amycolatopsis</taxon>
    </lineage>
</organism>
<sequence>MAGFAAGAAVAAAQAAPNGGSAPADAETLAPTGVGGGGAGAAERLVAPVPLRSALDEVALLDDAEQTRRDKAAQAARDEAARQEAARQEAARQEELRNRVYPPVTGVITSNYGPRWGTTHYGLDIANKIGTPIRAPMAGVVIDAGPASGFGLWVKIRHDDGTITVYGHINSYSVREGQRVQGGQVIAEVGNRGISTGPHLHFEVWSPSGKKVDPLAWLQERGADVSGG</sequence>
<dbReference type="InterPro" id="IPR016047">
    <property type="entry name" value="M23ase_b-sheet_dom"/>
</dbReference>
<dbReference type="PANTHER" id="PTHR21666:SF270">
    <property type="entry name" value="MUREIN HYDROLASE ACTIVATOR ENVC"/>
    <property type="match status" value="1"/>
</dbReference>
<dbReference type="EMBL" id="BAABCM010000027">
    <property type="protein sequence ID" value="GAA3857174.1"/>
    <property type="molecule type" value="Genomic_DNA"/>
</dbReference>
<feature type="compositionally biased region" description="Low complexity" evidence="1">
    <location>
        <begin position="12"/>
        <end position="24"/>
    </location>
</feature>
<protein>
    <submittedName>
        <fullName evidence="3">M23 family metallopeptidase</fullName>
    </submittedName>
</protein>
<dbReference type="Pfam" id="PF01551">
    <property type="entry name" value="Peptidase_M23"/>
    <property type="match status" value="1"/>
</dbReference>
<dbReference type="RefSeq" id="WP_308191233.1">
    <property type="nucleotide sequence ID" value="NZ_BAABCM010000027.1"/>
</dbReference>
<dbReference type="Proteomes" id="UP001501624">
    <property type="component" value="Unassembled WGS sequence"/>
</dbReference>
<feature type="domain" description="M23ase beta-sheet core" evidence="2">
    <location>
        <begin position="119"/>
        <end position="214"/>
    </location>
</feature>
<dbReference type="InterPro" id="IPR011055">
    <property type="entry name" value="Dup_hybrid_motif"/>
</dbReference>
<gene>
    <name evidence="3" type="ORF">GCM10022380_88190</name>
</gene>
<evidence type="ECO:0000313" key="4">
    <source>
        <dbReference type="Proteomes" id="UP001501624"/>
    </source>
</evidence>
<dbReference type="CDD" id="cd12797">
    <property type="entry name" value="M23_peptidase"/>
    <property type="match status" value="1"/>
</dbReference>
<dbReference type="Gene3D" id="2.70.70.10">
    <property type="entry name" value="Glucose Permease (Domain IIA)"/>
    <property type="match status" value="1"/>
</dbReference>
<keyword evidence="4" id="KW-1185">Reference proteome</keyword>
<feature type="region of interest" description="Disordered" evidence="1">
    <location>
        <begin position="65"/>
        <end position="95"/>
    </location>
</feature>
<evidence type="ECO:0000259" key="2">
    <source>
        <dbReference type="Pfam" id="PF01551"/>
    </source>
</evidence>
<proteinExistence type="predicted"/>
<feature type="region of interest" description="Disordered" evidence="1">
    <location>
        <begin position="12"/>
        <end position="39"/>
    </location>
</feature>
<name>A0ABP7JXJ6_9PSEU</name>
<dbReference type="SUPFAM" id="SSF51261">
    <property type="entry name" value="Duplicated hybrid motif"/>
    <property type="match status" value="1"/>
</dbReference>
<dbReference type="InterPro" id="IPR050570">
    <property type="entry name" value="Cell_wall_metabolism_enzyme"/>
</dbReference>
<comment type="caution">
    <text evidence="3">The sequence shown here is derived from an EMBL/GenBank/DDBJ whole genome shotgun (WGS) entry which is preliminary data.</text>
</comment>
<accession>A0ABP7JXJ6</accession>
<evidence type="ECO:0000313" key="3">
    <source>
        <dbReference type="EMBL" id="GAA3857174.1"/>
    </source>
</evidence>